<protein>
    <submittedName>
        <fullName evidence="2">N-acetyltransferase</fullName>
    </submittedName>
</protein>
<dbReference type="InterPro" id="IPR031165">
    <property type="entry name" value="GNAT_YJDJ"/>
</dbReference>
<dbReference type="RefSeq" id="WP_155171908.1">
    <property type="nucleotide sequence ID" value="NZ_BAAAFL010000053.1"/>
</dbReference>
<dbReference type="Proteomes" id="UP000798808">
    <property type="component" value="Unassembled WGS sequence"/>
</dbReference>
<evidence type="ECO:0000313" key="2">
    <source>
        <dbReference type="EMBL" id="MTI25620.1"/>
    </source>
</evidence>
<reference evidence="2 3" key="1">
    <citation type="submission" date="2019-02" db="EMBL/GenBank/DDBJ databases">
        <authorList>
            <person name="Goldberg S.R."/>
            <person name="Haltli B.A."/>
            <person name="Correa H."/>
            <person name="Russell K.G."/>
        </authorList>
    </citation>
    <scope>NUCLEOTIDE SEQUENCE [LARGE SCALE GENOMIC DNA]</scope>
    <source>
        <strain evidence="2 3">JCM 16186</strain>
    </source>
</reference>
<feature type="domain" description="N-acetyltransferase" evidence="1">
    <location>
        <begin position="7"/>
        <end position="93"/>
    </location>
</feature>
<proteinExistence type="predicted"/>
<evidence type="ECO:0000259" key="1">
    <source>
        <dbReference type="PROSITE" id="PS51729"/>
    </source>
</evidence>
<dbReference type="PROSITE" id="PS51729">
    <property type="entry name" value="GNAT_YJDJ"/>
    <property type="match status" value="1"/>
</dbReference>
<dbReference type="InterPro" id="IPR016181">
    <property type="entry name" value="Acyl_CoA_acyltransferase"/>
</dbReference>
<dbReference type="PANTHER" id="PTHR31435">
    <property type="entry name" value="PROTEIN NATD1"/>
    <property type="match status" value="1"/>
</dbReference>
<name>A0ABW9RRL5_9BACT</name>
<accession>A0ABW9RRL5</accession>
<dbReference type="PANTHER" id="PTHR31435:SF9">
    <property type="entry name" value="PROTEIN NATD1"/>
    <property type="match status" value="1"/>
</dbReference>
<dbReference type="InterPro" id="IPR045057">
    <property type="entry name" value="Gcn5-rel_NAT"/>
</dbReference>
<dbReference type="CDD" id="cd04301">
    <property type="entry name" value="NAT_SF"/>
    <property type="match status" value="1"/>
</dbReference>
<evidence type="ECO:0000313" key="3">
    <source>
        <dbReference type="Proteomes" id="UP000798808"/>
    </source>
</evidence>
<comment type="caution">
    <text evidence="2">The sequence shown here is derived from an EMBL/GenBank/DDBJ whole genome shotgun (WGS) entry which is preliminary data.</text>
</comment>
<dbReference type="EMBL" id="SMLW01000529">
    <property type="protein sequence ID" value="MTI25620.1"/>
    <property type="molecule type" value="Genomic_DNA"/>
</dbReference>
<sequence length="94" mass="10699">MHNLNVQHDINNKLFFAKVKGGMAQLTYERLGEKHLDFKETHVPEPSRGMGVAQHLVESALAYAKDRDISIKPSCPVVKSVIRKSEDYQHLVEE</sequence>
<keyword evidence="3" id="KW-1185">Reference proteome</keyword>
<organism evidence="2 3">
    <name type="scientific">Fulvivirga kasyanovii</name>
    <dbReference type="NCBI Taxonomy" id="396812"/>
    <lineage>
        <taxon>Bacteria</taxon>
        <taxon>Pseudomonadati</taxon>
        <taxon>Bacteroidota</taxon>
        <taxon>Cytophagia</taxon>
        <taxon>Cytophagales</taxon>
        <taxon>Fulvivirgaceae</taxon>
        <taxon>Fulvivirga</taxon>
    </lineage>
</organism>
<dbReference type="SUPFAM" id="SSF55729">
    <property type="entry name" value="Acyl-CoA N-acyltransferases (Nat)"/>
    <property type="match status" value="1"/>
</dbReference>
<dbReference type="Pfam" id="PF14542">
    <property type="entry name" value="Acetyltransf_CG"/>
    <property type="match status" value="1"/>
</dbReference>
<dbReference type="Gene3D" id="3.40.630.30">
    <property type="match status" value="1"/>
</dbReference>
<gene>
    <name evidence="2" type="ORF">E1163_11760</name>
</gene>